<evidence type="ECO:0000256" key="5">
    <source>
        <dbReference type="ARBA" id="ARBA00022989"/>
    </source>
</evidence>
<feature type="transmembrane region" description="Helical" evidence="7">
    <location>
        <begin position="302"/>
        <end position="327"/>
    </location>
</feature>
<comment type="subcellular location">
    <subcellularLocation>
        <location evidence="1">Cell membrane</location>
        <topology evidence="1">Multi-pass membrane protein</topology>
    </subcellularLocation>
</comment>
<keyword evidence="3" id="KW-1003">Cell membrane</keyword>
<feature type="transmembrane region" description="Helical" evidence="7">
    <location>
        <begin position="658"/>
        <end position="677"/>
    </location>
</feature>
<dbReference type="PROSITE" id="PS50156">
    <property type="entry name" value="SSD"/>
    <property type="match status" value="1"/>
</dbReference>
<dbReference type="RefSeq" id="WP_203941000.1">
    <property type="nucleotide sequence ID" value="NZ_BAAAGJ010000003.1"/>
</dbReference>
<feature type="transmembrane region" description="Helical" evidence="7">
    <location>
        <begin position="542"/>
        <end position="562"/>
    </location>
</feature>
<dbReference type="GO" id="GO:0005886">
    <property type="term" value="C:plasma membrane"/>
    <property type="evidence" value="ECO:0007669"/>
    <property type="project" value="UniProtKB-SubCell"/>
</dbReference>
<dbReference type="InterPro" id="IPR004869">
    <property type="entry name" value="MMPL_dom"/>
</dbReference>
<evidence type="ECO:0000256" key="3">
    <source>
        <dbReference type="ARBA" id="ARBA00022475"/>
    </source>
</evidence>
<evidence type="ECO:0000256" key="7">
    <source>
        <dbReference type="SAM" id="Phobius"/>
    </source>
</evidence>
<dbReference type="SUPFAM" id="SSF82866">
    <property type="entry name" value="Multidrug efflux transporter AcrB transmembrane domain"/>
    <property type="match status" value="2"/>
</dbReference>
<comment type="similarity">
    <text evidence="2">Belongs to the resistance-nodulation-cell division (RND) (TC 2.A.6) family. MmpL subfamily.</text>
</comment>
<dbReference type="Pfam" id="PF03176">
    <property type="entry name" value="MMPL"/>
    <property type="match status" value="2"/>
</dbReference>
<comment type="caution">
    <text evidence="9">The sequence shown here is derived from an EMBL/GenBank/DDBJ whole genome shotgun (WGS) entry which is preliminary data.</text>
</comment>
<dbReference type="Gene3D" id="1.20.1640.10">
    <property type="entry name" value="Multidrug efflux transporter AcrB transmembrane domain"/>
    <property type="match status" value="2"/>
</dbReference>
<feature type="transmembrane region" description="Helical" evidence="7">
    <location>
        <begin position="512"/>
        <end position="530"/>
    </location>
</feature>
<keyword evidence="10" id="KW-1185">Reference proteome</keyword>
<feature type="domain" description="SSD" evidence="8">
    <location>
        <begin position="190"/>
        <end position="329"/>
    </location>
</feature>
<reference evidence="9" key="1">
    <citation type="submission" date="2021-01" db="EMBL/GenBank/DDBJ databases">
        <title>Whole genome shotgun sequence of Spirilliplanes yamanashiensis NBRC 15828.</title>
        <authorList>
            <person name="Komaki H."/>
            <person name="Tamura T."/>
        </authorList>
    </citation>
    <scope>NUCLEOTIDE SEQUENCE</scope>
    <source>
        <strain evidence="9">NBRC 15828</strain>
    </source>
</reference>
<feature type="transmembrane region" description="Helical" evidence="7">
    <location>
        <begin position="622"/>
        <end position="646"/>
    </location>
</feature>
<name>A0A8J3YDB7_9ACTN</name>
<dbReference type="Proteomes" id="UP000652013">
    <property type="component" value="Unassembled WGS sequence"/>
</dbReference>
<sequence>MLAALGRSVYRRRLAVIVAWVVVALAGAVFGGSVYDRTRSIDPLPAGAPAAVAQDRLDALSPEGDRVVAVISGRDVNAIELINSVTRIAFEIRDMAGVAAVEDSYTSGMRQISRDGTSSLITVELDPGLSDDEALRVADRVREALLRIDAPDILVGGELLAEREFGEQAVRDAAVGESVALVCVAILLALVLGGLVAGLLPLAAAVGAITATLLALTGLARLLPVSEYAVNVVTLLGIGLAVDYSLLMIARFREERAADPRAPLAELTARTVATAGRAVLVSGLAVTAALVGLFAFGEPLLAAMAMGGALVVALATATGLTLVPALVATAHRRIPAAGGWPRPGRGPAQRDGAGALARLAAFAQRRPGPVALAAAAGLLALSVPLLSAEFRNSDVRALPAASEARQTYEKVQNDFADPPKQPLTVLAEADPAALTTLFDRVEQLPGVSDVFVRTGLPPGVGVADVVPAGPADGPEAQRLVDTLRGLDAPAPVLVAGPAAELVDGKRSVAERLPLALAIIVLATGVLLFALTRSVVVPVKAVLLNLLTLTATMGVLVAVFQWGWGAGLLGFEPWGALDLTTPLLLFVFAFGLSMDYEVFLLARIKEEWDRRRSADRAANDRAVLAGITATGPVVTTAALAIGIVFLGFVLGELVAVKEIGVGMAVAVLLDVTVVRGLLLPATMSLLGRWNWWRPGAAAAEPAAPEAVPVG</sequence>
<feature type="transmembrane region" description="Helical" evidence="7">
    <location>
        <begin position="582"/>
        <end position="601"/>
    </location>
</feature>
<proteinExistence type="inferred from homology"/>
<dbReference type="InterPro" id="IPR000731">
    <property type="entry name" value="SSD"/>
</dbReference>
<gene>
    <name evidence="9" type="ORF">Sya03_51660</name>
</gene>
<accession>A0A8J3YDB7</accession>
<evidence type="ECO:0000256" key="1">
    <source>
        <dbReference type="ARBA" id="ARBA00004651"/>
    </source>
</evidence>
<evidence type="ECO:0000256" key="6">
    <source>
        <dbReference type="ARBA" id="ARBA00023136"/>
    </source>
</evidence>
<keyword evidence="4 7" id="KW-0812">Transmembrane</keyword>
<evidence type="ECO:0000259" key="8">
    <source>
        <dbReference type="PROSITE" id="PS50156"/>
    </source>
</evidence>
<feature type="transmembrane region" description="Helical" evidence="7">
    <location>
        <begin position="228"/>
        <end position="250"/>
    </location>
</feature>
<keyword evidence="6 7" id="KW-0472">Membrane</keyword>
<dbReference type="EMBL" id="BOOY01000036">
    <property type="protein sequence ID" value="GIJ05814.1"/>
    <property type="molecule type" value="Genomic_DNA"/>
</dbReference>
<evidence type="ECO:0000313" key="9">
    <source>
        <dbReference type="EMBL" id="GIJ05814.1"/>
    </source>
</evidence>
<feature type="transmembrane region" description="Helical" evidence="7">
    <location>
        <begin position="178"/>
        <end position="197"/>
    </location>
</feature>
<feature type="transmembrane region" description="Helical" evidence="7">
    <location>
        <begin position="202"/>
        <end position="222"/>
    </location>
</feature>
<evidence type="ECO:0000313" key="10">
    <source>
        <dbReference type="Proteomes" id="UP000652013"/>
    </source>
</evidence>
<keyword evidence="5 7" id="KW-1133">Transmembrane helix</keyword>
<feature type="transmembrane region" description="Helical" evidence="7">
    <location>
        <begin position="271"/>
        <end position="296"/>
    </location>
</feature>
<organism evidence="9 10">
    <name type="scientific">Spirilliplanes yamanashiensis</name>
    <dbReference type="NCBI Taxonomy" id="42233"/>
    <lineage>
        <taxon>Bacteria</taxon>
        <taxon>Bacillati</taxon>
        <taxon>Actinomycetota</taxon>
        <taxon>Actinomycetes</taxon>
        <taxon>Micromonosporales</taxon>
        <taxon>Micromonosporaceae</taxon>
        <taxon>Spirilliplanes</taxon>
    </lineage>
</organism>
<dbReference type="PANTHER" id="PTHR33406">
    <property type="entry name" value="MEMBRANE PROTEIN MJ1562-RELATED"/>
    <property type="match status" value="1"/>
</dbReference>
<evidence type="ECO:0000256" key="4">
    <source>
        <dbReference type="ARBA" id="ARBA00022692"/>
    </source>
</evidence>
<evidence type="ECO:0000256" key="2">
    <source>
        <dbReference type="ARBA" id="ARBA00010157"/>
    </source>
</evidence>
<protein>
    <submittedName>
        <fullName evidence="9">Putative membrane protein</fullName>
    </submittedName>
</protein>
<feature type="transmembrane region" description="Helical" evidence="7">
    <location>
        <begin position="368"/>
        <end position="386"/>
    </location>
</feature>
<dbReference type="InterPro" id="IPR050545">
    <property type="entry name" value="Mycobact_MmpL"/>
</dbReference>
<dbReference type="AlphaFoldDB" id="A0A8J3YDB7"/>
<dbReference type="PANTHER" id="PTHR33406:SF11">
    <property type="entry name" value="MEMBRANE PROTEIN SCO6666-RELATED"/>
    <property type="match status" value="1"/>
</dbReference>